<accession>A0A2P0QFV6</accession>
<name>A0A2P0QFV6_PSESF</name>
<dbReference type="EMBL" id="KX009064">
    <property type="protein sequence ID" value="ARO45283.1"/>
    <property type="molecule type" value="Genomic_DNA"/>
</dbReference>
<organism evidence="1">
    <name type="scientific">Pseudomonas syringae pv. actinidiae</name>
    <dbReference type="NCBI Taxonomy" id="103796"/>
    <lineage>
        <taxon>Bacteria</taxon>
        <taxon>Pseudomonadati</taxon>
        <taxon>Pseudomonadota</taxon>
        <taxon>Gammaproteobacteria</taxon>
        <taxon>Pseudomonadales</taxon>
        <taxon>Pseudomonadaceae</taxon>
        <taxon>Pseudomonas</taxon>
        <taxon>Pseudomonas syringae</taxon>
    </lineage>
</organism>
<evidence type="ECO:0000313" key="1">
    <source>
        <dbReference type="EMBL" id="ARO45283.1"/>
    </source>
</evidence>
<dbReference type="RefSeq" id="WP_074321368.1">
    <property type="nucleotide sequence ID" value="NZ_KX009064.1"/>
</dbReference>
<reference evidence="1" key="1">
    <citation type="submission" date="2016-03" db="EMBL/GenBank/DDBJ databases">
        <title>The evolution of Pseudomonas syringae pv. actinidiae in New Zealand.</title>
        <authorList>
            <person name="Taiaroa G."/>
            <person name="Poulter R.T.M."/>
            <person name="Lamont I."/>
            <person name="Stockwell P."/>
            <person name="Butler M.I."/>
        </authorList>
    </citation>
    <scope>NUCLEOTIDE SEQUENCE</scope>
    <source>
        <strain evidence="1">RT811</strain>
        <plasmid evidence="1">pPK_RT811</plasmid>
    </source>
</reference>
<dbReference type="AlphaFoldDB" id="A0A2P0QFV6"/>
<keyword evidence="1" id="KW-0614">Plasmid</keyword>
<protein>
    <submittedName>
        <fullName evidence="1">Uncharacterized protein</fullName>
    </submittedName>
</protein>
<proteinExistence type="predicted"/>
<geneLocation type="plasmid" evidence="1">
    <name>pPK_RT811</name>
</geneLocation>
<sequence length="149" mass="16330">MPLSGIRPNSDSAVVRNKLAEIEAALEAGASRERVYEVLKEEHGLSFNFNAFCQALKRARAKKRPARPGQKPGTGTVQEVDCAIQKTDCAIQNGVDCAIQNQDVDCAIQPENSGTAQTPVKVKTGRIVTRKDFAEVHDLDFSNLDDKYK</sequence>